<evidence type="ECO:0000313" key="1">
    <source>
        <dbReference type="EMBL" id="RHZ77022.1"/>
    </source>
</evidence>
<dbReference type="InterPro" id="IPR013761">
    <property type="entry name" value="SAM/pointed_sf"/>
</dbReference>
<dbReference type="Proteomes" id="UP000266861">
    <property type="component" value="Unassembled WGS sequence"/>
</dbReference>
<proteinExistence type="predicted"/>
<reference evidence="1 2" key="1">
    <citation type="submission" date="2018-08" db="EMBL/GenBank/DDBJ databases">
        <title>Genome and evolution of the arbuscular mycorrhizal fungus Diversispora epigaea (formerly Glomus versiforme) and its bacterial endosymbionts.</title>
        <authorList>
            <person name="Sun X."/>
            <person name="Fei Z."/>
            <person name="Harrison M."/>
        </authorList>
    </citation>
    <scope>NUCLEOTIDE SEQUENCE [LARGE SCALE GENOMIC DNA]</scope>
    <source>
        <strain evidence="1 2">IT104</strain>
    </source>
</reference>
<dbReference type="SUPFAM" id="SSF47769">
    <property type="entry name" value="SAM/Pointed domain"/>
    <property type="match status" value="1"/>
</dbReference>
<keyword evidence="2" id="KW-1185">Reference proteome</keyword>
<dbReference type="OrthoDB" id="2411216at2759"/>
<accession>A0A397IQE4</accession>
<gene>
    <name evidence="1" type="ORF">Glove_186g163</name>
</gene>
<comment type="caution">
    <text evidence="1">The sequence shown here is derived from an EMBL/GenBank/DDBJ whole genome shotgun (WGS) entry which is preliminary data.</text>
</comment>
<evidence type="ECO:0008006" key="3">
    <source>
        <dbReference type="Google" id="ProtNLM"/>
    </source>
</evidence>
<dbReference type="AlphaFoldDB" id="A0A397IQE4"/>
<organism evidence="1 2">
    <name type="scientific">Diversispora epigaea</name>
    <dbReference type="NCBI Taxonomy" id="1348612"/>
    <lineage>
        <taxon>Eukaryota</taxon>
        <taxon>Fungi</taxon>
        <taxon>Fungi incertae sedis</taxon>
        <taxon>Mucoromycota</taxon>
        <taxon>Glomeromycotina</taxon>
        <taxon>Glomeromycetes</taxon>
        <taxon>Diversisporales</taxon>
        <taxon>Diversisporaceae</taxon>
        <taxon>Diversispora</taxon>
    </lineage>
</organism>
<dbReference type="Gene3D" id="1.10.150.50">
    <property type="entry name" value="Transcription Factor, Ets-1"/>
    <property type="match status" value="1"/>
</dbReference>
<name>A0A397IQE4_9GLOM</name>
<dbReference type="EMBL" id="PQFF01000176">
    <property type="protein sequence ID" value="RHZ77022.1"/>
    <property type="molecule type" value="Genomic_DNA"/>
</dbReference>
<evidence type="ECO:0000313" key="2">
    <source>
        <dbReference type="Proteomes" id="UP000266861"/>
    </source>
</evidence>
<protein>
    <recommendedName>
        <fullName evidence="3">SAM domain-containing protein</fullName>
    </recommendedName>
</protein>
<sequence>MSNLPTVEHVKTWSQEDVKIFLQNNKIELDLEDKDIEILYNQKVKGSNFFDFTITDFKRWKIPLKPAKKIVKLIKDIQKESTIVIGK</sequence>